<evidence type="ECO:0000256" key="2">
    <source>
        <dbReference type="ARBA" id="ARBA00022723"/>
    </source>
</evidence>
<dbReference type="GO" id="GO:0008270">
    <property type="term" value="F:zinc ion binding"/>
    <property type="evidence" value="ECO:0007669"/>
    <property type="project" value="InterPro"/>
</dbReference>
<dbReference type="EMBL" id="AMGV01000004">
    <property type="protein sequence ID" value="KEF58107.1"/>
    <property type="molecule type" value="Genomic_DNA"/>
</dbReference>
<keyword evidence="2" id="KW-0479">Metal-binding</keyword>
<evidence type="ECO:0000256" key="4">
    <source>
        <dbReference type="ARBA" id="ARBA00023163"/>
    </source>
</evidence>
<accession>A0A072PEA7</accession>
<feature type="region of interest" description="Disordered" evidence="6">
    <location>
        <begin position="482"/>
        <end position="508"/>
    </location>
</feature>
<proteinExistence type="predicted"/>
<evidence type="ECO:0000313" key="8">
    <source>
        <dbReference type="EMBL" id="KEF58107.1"/>
    </source>
</evidence>
<keyword evidence="4" id="KW-0804">Transcription</keyword>
<evidence type="ECO:0000256" key="1">
    <source>
        <dbReference type="ARBA" id="ARBA00004123"/>
    </source>
</evidence>
<dbReference type="GO" id="GO:0003677">
    <property type="term" value="F:DNA binding"/>
    <property type="evidence" value="ECO:0007669"/>
    <property type="project" value="InterPro"/>
</dbReference>
<feature type="region of interest" description="Disordered" evidence="6">
    <location>
        <begin position="410"/>
        <end position="440"/>
    </location>
</feature>
<keyword evidence="5" id="KW-0539">Nucleus</keyword>
<comment type="caution">
    <text evidence="8">The sequence shown here is derived from an EMBL/GenBank/DDBJ whole genome shotgun (WGS) entry which is preliminary data.</text>
</comment>
<protein>
    <recommendedName>
        <fullName evidence="7">Xylanolytic transcriptional activator regulatory domain-containing protein</fullName>
    </recommendedName>
</protein>
<dbReference type="InterPro" id="IPR007219">
    <property type="entry name" value="XnlR_reg_dom"/>
</dbReference>
<keyword evidence="9" id="KW-1185">Reference proteome</keyword>
<dbReference type="GO" id="GO:0000981">
    <property type="term" value="F:DNA-binding transcription factor activity, RNA polymerase II-specific"/>
    <property type="evidence" value="ECO:0007669"/>
    <property type="project" value="InterPro"/>
</dbReference>
<dbReference type="PANTHER" id="PTHR47338">
    <property type="entry name" value="ZN(II)2CYS6 TRANSCRIPTION FACTOR (EUROFUNG)-RELATED"/>
    <property type="match status" value="1"/>
</dbReference>
<dbReference type="VEuPathDB" id="FungiDB:A1O9_06030"/>
<organism evidence="8 9">
    <name type="scientific">Exophiala aquamarina CBS 119918</name>
    <dbReference type="NCBI Taxonomy" id="1182545"/>
    <lineage>
        <taxon>Eukaryota</taxon>
        <taxon>Fungi</taxon>
        <taxon>Dikarya</taxon>
        <taxon>Ascomycota</taxon>
        <taxon>Pezizomycotina</taxon>
        <taxon>Eurotiomycetes</taxon>
        <taxon>Chaetothyriomycetidae</taxon>
        <taxon>Chaetothyriales</taxon>
        <taxon>Herpotrichiellaceae</taxon>
        <taxon>Exophiala</taxon>
    </lineage>
</organism>
<dbReference type="PANTHER" id="PTHR47338:SF7">
    <property type="entry name" value="ZN(II)2CYS6 TRANSCRIPTION FACTOR (EUROFUNG)"/>
    <property type="match status" value="1"/>
</dbReference>
<evidence type="ECO:0000259" key="7">
    <source>
        <dbReference type="SMART" id="SM00906"/>
    </source>
</evidence>
<evidence type="ECO:0000256" key="3">
    <source>
        <dbReference type="ARBA" id="ARBA00023015"/>
    </source>
</evidence>
<dbReference type="HOGENOM" id="CLU_011581_2_1_1"/>
<evidence type="ECO:0000256" key="5">
    <source>
        <dbReference type="ARBA" id="ARBA00023242"/>
    </source>
</evidence>
<dbReference type="RefSeq" id="XP_013260697.1">
    <property type="nucleotide sequence ID" value="XM_013405243.1"/>
</dbReference>
<gene>
    <name evidence="8" type="ORF">A1O9_06030</name>
</gene>
<dbReference type="SMART" id="SM00906">
    <property type="entry name" value="Fungal_trans"/>
    <property type="match status" value="1"/>
</dbReference>
<sequence>MQTIEDFFRHIHPLSYFAFLHKASVIQGYLKGHADAAFIFALCGVTSQMMGSTLETQQQAAKWIKEAETVVLQSLGKPSILKIQVILLIIGYKVHIDAMSSAFMLLPLAARFAFAMRLNYENPSLCWLAQESRRRVMWAIFILDTKAAAGLAEFTTCALDTIHVQLPCREEDFELDNPQVTGSLKSISQQPPTSIGLFTQYIRIINIRDRILRFTKHAAGSGRIDSNPAQTVRDFEGELHLFASTLPQSLAFSERNLLLRAYSSELSQYIMVHIWWHQCHCDLYRLLFDGFREAISKRVLLSIDPELIAYCRSRCLDHARAIAADIFATLLAVEVDVKVVDKDISVCAYQSARILYQGLQPSAERSSILNETVLAQIGNCSAVLRKLCANFPAALDIAQEIDAKLGGQISSSSSLSGPSSPACSVMASSEPSAVQRKPRVRQVLSRHSFVRASGFTDDSSELVAPLNTMIAKRQEHVYAFSPSPSVLRDGHPQNPKSSGGNAGIGLSADTGNPNSVVFNTPLLPYASAEGSADPSAIVPRDGCESVVGGDWANDGAYQMAWSSFDPWISGTYHQDNWDVQDFMTGKWD</sequence>
<dbReference type="InterPro" id="IPR050815">
    <property type="entry name" value="TF_fung"/>
</dbReference>
<dbReference type="AlphaFoldDB" id="A0A072PEA7"/>
<dbReference type="GO" id="GO:0005634">
    <property type="term" value="C:nucleus"/>
    <property type="evidence" value="ECO:0007669"/>
    <property type="project" value="UniProtKB-SubCell"/>
</dbReference>
<dbReference type="GO" id="GO:0006351">
    <property type="term" value="P:DNA-templated transcription"/>
    <property type="evidence" value="ECO:0007669"/>
    <property type="project" value="InterPro"/>
</dbReference>
<reference evidence="8 9" key="1">
    <citation type="submission" date="2013-03" db="EMBL/GenBank/DDBJ databases">
        <title>The Genome Sequence of Exophiala aquamarina CBS 119918.</title>
        <authorList>
            <consortium name="The Broad Institute Genomics Platform"/>
            <person name="Cuomo C."/>
            <person name="de Hoog S."/>
            <person name="Gorbushina A."/>
            <person name="Walker B."/>
            <person name="Young S.K."/>
            <person name="Zeng Q."/>
            <person name="Gargeya S."/>
            <person name="Fitzgerald M."/>
            <person name="Haas B."/>
            <person name="Abouelleil A."/>
            <person name="Allen A.W."/>
            <person name="Alvarado L."/>
            <person name="Arachchi H.M."/>
            <person name="Berlin A.M."/>
            <person name="Chapman S.B."/>
            <person name="Gainer-Dewar J."/>
            <person name="Goldberg J."/>
            <person name="Griggs A."/>
            <person name="Gujja S."/>
            <person name="Hansen M."/>
            <person name="Howarth C."/>
            <person name="Imamovic A."/>
            <person name="Ireland A."/>
            <person name="Larimer J."/>
            <person name="McCowan C."/>
            <person name="Murphy C."/>
            <person name="Pearson M."/>
            <person name="Poon T.W."/>
            <person name="Priest M."/>
            <person name="Roberts A."/>
            <person name="Saif S."/>
            <person name="Shea T."/>
            <person name="Sisk P."/>
            <person name="Sykes S."/>
            <person name="Wortman J."/>
            <person name="Nusbaum C."/>
            <person name="Birren B."/>
        </authorList>
    </citation>
    <scope>NUCLEOTIDE SEQUENCE [LARGE SCALE GENOMIC DNA]</scope>
    <source>
        <strain evidence="8 9">CBS 119918</strain>
    </source>
</reference>
<name>A0A072PEA7_9EURO</name>
<dbReference type="Proteomes" id="UP000027920">
    <property type="component" value="Unassembled WGS sequence"/>
</dbReference>
<dbReference type="CDD" id="cd12148">
    <property type="entry name" value="fungal_TF_MHR"/>
    <property type="match status" value="1"/>
</dbReference>
<evidence type="ECO:0000256" key="6">
    <source>
        <dbReference type="SAM" id="MobiDB-lite"/>
    </source>
</evidence>
<dbReference type="GeneID" id="25280950"/>
<feature type="domain" description="Xylanolytic transcriptional activator regulatory" evidence="7">
    <location>
        <begin position="102"/>
        <end position="173"/>
    </location>
</feature>
<keyword evidence="3" id="KW-0805">Transcription regulation</keyword>
<dbReference type="STRING" id="1182545.A0A072PEA7"/>
<comment type="subcellular location">
    <subcellularLocation>
        <location evidence="1">Nucleus</location>
    </subcellularLocation>
</comment>
<dbReference type="Pfam" id="PF04082">
    <property type="entry name" value="Fungal_trans"/>
    <property type="match status" value="1"/>
</dbReference>
<evidence type="ECO:0000313" key="9">
    <source>
        <dbReference type="Proteomes" id="UP000027920"/>
    </source>
</evidence>
<dbReference type="OrthoDB" id="2563500at2759"/>
<feature type="compositionally biased region" description="Low complexity" evidence="6">
    <location>
        <begin position="410"/>
        <end position="424"/>
    </location>
</feature>